<proteinExistence type="predicted"/>
<dbReference type="RefSeq" id="XP_025351453.1">
    <property type="nucleotide sequence ID" value="XM_025491081.1"/>
</dbReference>
<feature type="region of interest" description="Disordered" evidence="1">
    <location>
        <begin position="55"/>
        <end position="75"/>
    </location>
</feature>
<evidence type="ECO:0000256" key="1">
    <source>
        <dbReference type="SAM" id="MobiDB-lite"/>
    </source>
</evidence>
<dbReference type="AlphaFoldDB" id="A0A316UJZ9"/>
<evidence type="ECO:0000313" key="2">
    <source>
        <dbReference type="EMBL" id="PWN24293.1"/>
    </source>
</evidence>
<feature type="compositionally biased region" description="Low complexity" evidence="1">
    <location>
        <begin position="137"/>
        <end position="152"/>
    </location>
</feature>
<sequence>MSFARLAVPPVAGAATSLALLYLYHQATLSRHDALQDAIEQTRESVENAEHRIRDKFSGKPSSGGLRGEEGRAESSFTLGERSRYQEKRYKSVAEEIKERWNYHLLHLPSTFSHLEADNIILTTFATLTNYTRAAASSLSDSTTSSSSSNSGSVGGAVENARARAGDALDRLEGASLRTEEEVKRKAQQVKEGIERQEARLR</sequence>
<evidence type="ECO:0000313" key="3">
    <source>
        <dbReference type="Proteomes" id="UP000245942"/>
    </source>
</evidence>
<evidence type="ECO:0008006" key="4">
    <source>
        <dbReference type="Google" id="ProtNLM"/>
    </source>
</evidence>
<feature type="compositionally biased region" description="Basic and acidic residues" evidence="1">
    <location>
        <begin position="161"/>
        <end position="185"/>
    </location>
</feature>
<keyword evidence="3" id="KW-1185">Reference proteome</keyword>
<dbReference type="Proteomes" id="UP000245942">
    <property type="component" value="Unassembled WGS sequence"/>
</dbReference>
<gene>
    <name evidence="2" type="ORF">BCV69DRAFT_275565</name>
</gene>
<dbReference type="EMBL" id="KZ819321">
    <property type="protein sequence ID" value="PWN24293.1"/>
    <property type="molecule type" value="Genomic_DNA"/>
</dbReference>
<name>A0A316UJZ9_9BASI</name>
<protein>
    <recommendedName>
        <fullName evidence="4">Altered inheritance of mitochondria protein 5, mitochondrial</fullName>
    </recommendedName>
</protein>
<dbReference type="GeneID" id="37012815"/>
<reference evidence="2 3" key="1">
    <citation type="journal article" date="2018" name="Mol. Biol. Evol.">
        <title>Broad Genomic Sampling Reveals a Smut Pathogenic Ancestry of the Fungal Clade Ustilaginomycotina.</title>
        <authorList>
            <person name="Kijpornyongpan T."/>
            <person name="Mondo S.J."/>
            <person name="Barry K."/>
            <person name="Sandor L."/>
            <person name="Lee J."/>
            <person name="Lipzen A."/>
            <person name="Pangilinan J."/>
            <person name="LaButti K."/>
            <person name="Hainaut M."/>
            <person name="Henrissat B."/>
            <person name="Grigoriev I.V."/>
            <person name="Spatafora J.W."/>
            <person name="Aime M.C."/>
        </authorList>
    </citation>
    <scope>NUCLEOTIDE SEQUENCE [LARGE SCALE GENOMIC DNA]</scope>
    <source>
        <strain evidence="2 3">MCA 4718</strain>
    </source>
</reference>
<feature type="compositionally biased region" description="Basic and acidic residues" evidence="1">
    <location>
        <begin position="192"/>
        <end position="202"/>
    </location>
</feature>
<accession>A0A316UJZ9</accession>
<feature type="region of interest" description="Disordered" evidence="1">
    <location>
        <begin position="137"/>
        <end position="202"/>
    </location>
</feature>
<organism evidence="2 3">
    <name type="scientific">Pseudomicrostroma glucosiphilum</name>
    <dbReference type="NCBI Taxonomy" id="1684307"/>
    <lineage>
        <taxon>Eukaryota</taxon>
        <taxon>Fungi</taxon>
        <taxon>Dikarya</taxon>
        <taxon>Basidiomycota</taxon>
        <taxon>Ustilaginomycotina</taxon>
        <taxon>Exobasidiomycetes</taxon>
        <taxon>Microstromatales</taxon>
        <taxon>Microstromatales incertae sedis</taxon>
        <taxon>Pseudomicrostroma</taxon>
    </lineage>
</organism>